<feature type="non-terminal residue" evidence="2">
    <location>
        <position position="1"/>
    </location>
</feature>
<dbReference type="Proteomes" id="UP001233172">
    <property type="component" value="Unassembled WGS sequence"/>
</dbReference>
<protein>
    <submittedName>
        <fullName evidence="2">Uncharacterized protein</fullName>
    </submittedName>
</protein>
<evidence type="ECO:0000313" key="3">
    <source>
        <dbReference type="Proteomes" id="UP001233172"/>
    </source>
</evidence>
<proteinExistence type="predicted"/>
<evidence type="ECO:0000313" key="2">
    <source>
        <dbReference type="EMBL" id="KAK0060031.1"/>
    </source>
</evidence>
<keyword evidence="1" id="KW-1133">Transmembrane helix</keyword>
<comment type="caution">
    <text evidence="2">The sequence shown here is derived from an EMBL/GenBank/DDBJ whole genome shotgun (WGS) entry which is preliminary data.</text>
</comment>
<keyword evidence="1" id="KW-0472">Membrane</keyword>
<feature type="transmembrane region" description="Helical" evidence="1">
    <location>
        <begin position="41"/>
        <end position="65"/>
    </location>
</feature>
<keyword evidence="3" id="KW-1185">Reference proteome</keyword>
<keyword evidence="1" id="KW-0812">Transmembrane</keyword>
<name>A0AAD8BSX2_BIOPF</name>
<gene>
    <name evidence="2" type="ORF">Bpfe_010559</name>
</gene>
<organism evidence="2 3">
    <name type="scientific">Biomphalaria pfeifferi</name>
    <name type="common">Bloodfluke planorb</name>
    <name type="synonym">Freshwater snail</name>
    <dbReference type="NCBI Taxonomy" id="112525"/>
    <lineage>
        <taxon>Eukaryota</taxon>
        <taxon>Metazoa</taxon>
        <taxon>Spiralia</taxon>
        <taxon>Lophotrochozoa</taxon>
        <taxon>Mollusca</taxon>
        <taxon>Gastropoda</taxon>
        <taxon>Heterobranchia</taxon>
        <taxon>Euthyneura</taxon>
        <taxon>Panpulmonata</taxon>
        <taxon>Hygrophila</taxon>
        <taxon>Lymnaeoidea</taxon>
        <taxon>Planorbidae</taxon>
        <taxon>Biomphalaria</taxon>
    </lineage>
</organism>
<dbReference type="AlphaFoldDB" id="A0AAD8BSX2"/>
<evidence type="ECO:0000256" key="1">
    <source>
        <dbReference type="SAM" id="Phobius"/>
    </source>
</evidence>
<reference evidence="2" key="2">
    <citation type="submission" date="2023-04" db="EMBL/GenBank/DDBJ databases">
        <authorList>
            <person name="Bu L."/>
            <person name="Lu L."/>
            <person name="Laidemitt M.R."/>
            <person name="Zhang S.M."/>
            <person name="Mutuku M."/>
            <person name="Mkoji G."/>
            <person name="Steinauer M."/>
            <person name="Loker E.S."/>
        </authorList>
    </citation>
    <scope>NUCLEOTIDE SEQUENCE</scope>
    <source>
        <strain evidence="2">KasaAsao</strain>
        <tissue evidence="2">Whole Snail</tissue>
    </source>
</reference>
<feature type="non-terminal residue" evidence="2">
    <location>
        <position position="74"/>
    </location>
</feature>
<sequence length="74" mass="8213">YDVNVNSTFRLHVNETGLKKDAMTLSFWVNLLRDVEEVGTAFFAGPLMDSIGSIGCGLFTISFNLNGDGQRKKR</sequence>
<reference evidence="2" key="1">
    <citation type="journal article" date="2023" name="PLoS Negl. Trop. Dis.">
        <title>A genome sequence for Biomphalaria pfeifferi, the major vector snail for the human-infecting parasite Schistosoma mansoni.</title>
        <authorList>
            <person name="Bu L."/>
            <person name="Lu L."/>
            <person name="Laidemitt M.R."/>
            <person name="Zhang S.M."/>
            <person name="Mutuku M."/>
            <person name="Mkoji G."/>
            <person name="Steinauer M."/>
            <person name="Loker E.S."/>
        </authorList>
    </citation>
    <scope>NUCLEOTIDE SEQUENCE</scope>
    <source>
        <strain evidence="2">KasaAsao</strain>
    </source>
</reference>
<accession>A0AAD8BSX2</accession>
<dbReference type="EMBL" id="JASAOG010000038">
    <property type="protein sequence ID" value="KAK0060031.1"/>
    <property type="molecule type" value="Genomic_DNA"/>
</dbReference>